<organism evidence="2 3">
    <name type="scientific">Tumebacillus amylolyticus</name>
    <dbReference type="NCBI Taxonomy" id="2801339"/>
    <lineage>
        <taxon>Bacteria</taxon>
        <taxon>Bacillati</taxon>
        <taxon>Bacillota</taxon>
        <taxon>Bacilli</taxon>
        <taxon>Bacillales</taxon>
        <taxon>Alicyclobacillaceae</taxon>
        <taxon>Tumebacillus</taxon>
    </lineage>
</organism>
<accession>A0ABS1JCV1</accession>
<comment type="caution">
    <text evidence="2">The sequence shown here is derived from an EMBL/GenBank/DDBJ whole genome shotgun (WGS) entry which is preliminary data.</text>
</comment>
<evidence type="ECO:0000256" key="1">
    <source>
        <dbReference type="SAM" id="Phobius"/>
    </source>
</evidence>
<dbReference type="RefSeq" id="WP_201636734.1">
    <property type="nucleotide sequence ID" value="NZ_JAEQNB010000005.1"/>
</dbReference>
<keyword evidence="1" id="KW-0812">Transmembrane</keyword>
<feature type="transmembrane region" description="Helical" evidence="1">
    <location>
        <begin position="72"/>
        <end position="93"/>
    </location>
</feature>
<sequence length="99" mass="10849">MDLSQHAMRYIGQPIVAHHVNGTVHRGILHSVTPEGMYIRYGAGHASTDQVEKTFDHAYSQNEGVGTEAEPVFFGGFGLGLGFLPWFGLSGFWGGGLWW</sequence>
<name>A0ABS1JCV1_9BACL</name>
<evidence type="ECO:0000313" key="3">
    <source>
        <dbReference type="Proteomes" id="UP000602284"/>
    </source>
</evidence>
<dbReference type="EMBL" id="JAEQNB010000005">
    <property type="protein sequence ID" value="MBL0388090.1"/>
    <property type="molecule type" value="Genomic_DNA"/>
</dbReference>
<gene>
    <name evidence="2" type="ORF">JJB07_15840</name>
</gene>
<keyword evidence="3" id="KW-1185">Reference proteome</keyword>
<dbReference type="Proteomes" id="UP000602284">
    <property type="component" value="Unassembled WGS sequence"/>
</dbReference>
<proteinExistence type="predicted"/>
<evidence type="ECO:0000313" key="2">
    <source>
        <dbReference type="EMBL" id="MBL0388090.1"/>
    </source>
</evidence>
<keyword evidence="1" id="KW-1133">Transmembrane helix</keyword>
<keyword evidence="1" id="KW-0472">Membrane</keyword>
<protein>
    <submittedName>
        <fullName evidence="2">Uncharacterized protein</fullName>
    </submittedName>
</protein>
<reference evidence="2 3" key="1">
    <citation type="submission" date="2021-01" db="EMBL/GenBank/DDBJ databases">
        <title>Tumebacillus sp. strain ITR2 16S ribosomal RNA gene Genome sequencing and assembly.</title>
        <authorList>
            <person name="Kang M."/>
        </authorList>
    </citation>
    <scope>NUCLEOTIDE SEQUENCE [LARGE SCALE GENOMIC DNA]</scope>
    <source>
        <strain evidence="2 3">ITR2</strain>
    </source>
</reference>